<proteinExistence type="predicted"/>
<evidence type="ECO:0000313" key="2">
    <source>
        <dbReference type="EMBL" id="PMS16439.1"/>
    </source>
</evidence>
<dbReference type="EMBL" id="PNYB01000035">
    <property type="protein sequence ID" value="PMS16439.1"/>
    <property type="molecule type" value="Genomic_DNA"/>
</dbReference>
<gene>
    <name evidence="2" type="ORF">C0Z19_25930</name>
</gene>
<dbReference type="Proteomes" id="UP000235347">
    <property type="component" value="Unassembled WGS sequence"/>
</dbReference>
<comment type="caution">
    <text evidence="2">The sequence shown here is derived from an EMBL/GenBank/DDBJ whole genome shotgun (WGS) entry which is preliminary data.</text>
</comment>
<protein>
    <submittedName>
        <fullName evidence="2">Uncharacterized protein</fullName>
    </submittedName>
</protein>
<keyword evidence="3" id="KW-1185">Reference proteome</keyword>
<dbReference type="AlphaFoldDB" id="A0A2N7VH25"/>
<evidence type="ECO:0000256" key="1">
    <source>
        <dbReference type="SAM" id="MobiDB-lite"/>
    </source>
</evidence>
<organism evidence="2 3">
    <name type="scientific">Trinickia soli</name>
    <dbReference type="NCBI Taxonomy" id="380675"/>
    <lineage>
        <taxon>Bacteria</taxon>
        <taxon>Pseudomonadati</taxon>
        <taxon>Pseudomonadota</taxon>
        <taxon>Betaproteobacteria</taxon>
        <taxon>Burkholderiales</taxon>
        <taxon>Burkholderiaceae</taxon>
        <taxon>Trinickia</taxon>
    </lineage>
</organism>
<sequence length="174" mass="17974">MPCVHDLSFVRLVREPLPACASSASHAGGFAAGSPTGRTSSSAVVDGDAGEEIQGAAAREREGEPVIDFPIDVFECADAMPASGDVRIVAFRALLPAIRRVAIHAVEHAGNSSGNGAGPSACYAVYLLDCDGGEHPFLDFASAGSATYAALRIAQVYHLPVEFGSFAEPKSREA</sequence>
<accession>A0A2N7VH25</accession>
<evidence type="ECO:0000313" key="3">
    <source>
        <dbReference type="Proteomes" id="UP000235347"/>
    </source>
</evidence>
<reference evidence="2 3" key="1">
    <citation type="submission" date="2018-01" db="EMBL/GenBank/DDBJ databases">
        <title>Whole genome analyses suggest that Burkholderia sensu lato contains two further novel genera in the rhizoxinica-symbiotica group Mycetohabitans gen. nov., and Trinickia gen. nov.: implications for the evolution of diazotrophy and nodulation in the Burkholderiaceae.</title>
        <authorList>
            <person name="Estrada-de los Santos P."/>
            <person name="Palmer M."/>
            <person name="Chavez-Ramirez B."/>
            <person name="Beukes C."/>
            <person name="Steenkamp E.T."/>
            <person name="Hirsch A.M."/>
            <person name="Manyaka P."/>
            <person name="Maluk M."/>
            <person name="Lafos M."/>
            <person name="Crook M."/>
            <person name="Gross E."/>
            <person name="Simon M.F."/>
            <person name="Bueno dos Reis Junior F."/>
            <person name="Poole P.S."/>
            <person name="Venter S.N."/>
            <person name="James E.K."/>
        </authorList>
    </citation>
    <scope>NUCLEOTIDE SEQUENCE [LARGE SCALE GENOMIC DNA]</scope>
    <source>
        <strain evidence="2 3">GP25-8</strain>
    </source>
</reference>
<feature type="region of interest" description="Disordered" evidence="1">
    <location>
        <begin position="28"/>
        <end position="47"/>
    </location>
</feature>
<name>A0A2N7VH25_9BURK</name>